<evidence type="ECO:0000256" key="1">
    <source>
        <dbReference type="SAM" id="MobiDB-lite"/>
    </source>
</evidence>
<dbReference type="Proteomes" id="UP000046395">
    <property type="component" value="Unassembled WGS sequence"/>
</dbReference>
<organism evidence="2 3">
    <name type="scientific">Trichuris muris</name>
    <name type="common">Mouse whipworm</name>
    <dbReference type="NCBI Taxonomy" id="70415"/>
    <lineage>
        <taxon>Eukaryota</taxon>
        <taxon>Metazoa</taxon>
        <taxon>Ecdysozoa</taxon>
        <taxon>Nematoda</taxon>
        <taxon>Enoplea</taxon>
        <taxon>Dorylaimia</taxon>
        <taxon>Trichinellida</taxon>
        <taxon>Trichuridae</taxon>
        <taxon>Trichuris</taxon>
    </lineage>
</organism>
<dbReference type="WBParaSite" id="TMUE_1000003172.1">
    <property type="protein sequence ID" value="TMUE_1000003172.1"/>
    <property type="gene ID" value="WBGene00293420"/>
</dbReference>
<proteinExistence type="predicted"/>
<keyword evidence="2" id="KW-1185">Reference proteome</keyword>
<feature type="region of interest" description="Disordered" evidence="1">
    <location>
        <begin position="89"/>
        <end position="117"/>
    </location>
</feature>
<name>A0A5S6Q893_TRIMR</name>
<protein>
    <submittedName>
        <fullName evidence="3">Uncharacterized protein</fullName>
    </submittedName>
</protein>
<evidence type="ECO:0000313" key="2">
    <source>
        <dbReference type="Proteomes" id="UP000046395"/>
    </source>
</evidence>
<dbReference type="AlphaFoldDB" id="A0A5S6Q893"/>
<reference evidence="3" key="1">
    <citation type="submission" date="2019-12" db="UniProtKB">
        <authorList>
            <consortium name="WormBaseParasite"/>
        </authorList>
    </citation>
    <scope>IDENTIFICATION</scope>
</reference>
<accession>A0A5S6Q893</accession>
<evidence type="ECO:0000313" key="3">
    <source>
        <dbReference type="WBParaSite" id="TMUE_1000003172.1"/>
    </source>
</evidence>
<sequence length="117" mass="13098">MTDVRWRCKTQVLGASRVHHQSKQRYVFGLSKVDDCAHCGDDKYAQADLWLCTLDIERRSASTLQSQNNPSFRLKAIATSQLAPSLHYGRERPLPPNGNANVDASRGCVQHGSTWKS</sequence>